<feature type="region of interest" description="Disordered" evidence="1">
    <location>
        <begin position="1"/>
        <end position="74"/>
    </location>
</feature>
<evidence type="ECO:0000256" key="1">
    <source>
        <dbReference type="SAM" id="MobiDB-lite"/>
    </source>
</evidence>
<reference evidence="3" key="1">
    <citation type="submission" date="2015-12" db="EMBL/GenBank/DDBJ databases">
        <title>Update maize B73 reference genome by single molecule sequencing technologies.</title>
        <authorList>
            <consortium name="Maize Genome Sequencing Project"/>
            <person name="Ware D."/>
        </authorList>
    </citation>
    <scope>NUCLEOTIDE SEQUENCE [LARGE SCALE GENOMIC DNA]</scope>
    <source>
        <strain evidence="3">cv. B73</strain>
    </source>
</reference>
<name>A0A804MAR4_MAIZE</name>
<keyword evidence="3" id="KW-1185">Reference proteome</keyword>
<feature type="compositionally biased region" description="Low complexity" evidence="1">
    <location>
        <begin position="133"/>
        <end position="144"/>
    </location>
</feature>
<evidence type="ECO:0000313" key="3">
    <source>
        <dbReference type="Proteomes" id="UP000007305"/>
    </source>
</evidence>
<accession>A0A804MAR4</accession>
<reference evidence="2" key="2">
    <citation type="submission" date="2019-07" db="EMBL/GenBank/DDBJ databases">
        <authorList>
            <person name="Seetharam A."/>
            <person name="Woodhouse M."/>
            <person name="Cannon E."/>
        </authorList>
    </citation>
    <scope>NUCLEOTIDE SEQUENCE [LARGE SCALE GENOMIC DNA]</scope>
    <source>
        <strain evidence="2">cv. B73</strain>
    </source>
</reference>
<protein>
    <submittedName>
        <fullName evidence="2">Uncharacterized protein</fullName>
    </submittedName>
</protein>
<feature type="compositionally biased region" description="Pro residues" evidence="1">
    <location>
        <begin position="123"/>
        <end position="132"/>
    </location>
</feature>
<dbReference type="Gramene" id="Zm00001eb071420_T001">
    <property type="protein sequence ID" value="Zm00001eb071420_P001"/>
    <property type="gene ID" value="Zm00001eb071420"/>
</dbReference>
<sequence>MPRRPPSPPRTDRQDWTARASFPSPTAERLATRRARRNPPRRAARPLPCCTRSSKCGTGLRTPSEAEKRCSGRRGRRRRCWSRGPCWTAREAPAPATQRRRCRRPWAAALRTRPAWRWFRIEAPPPKPPNGEPPASTAAAAGRRTGPAAVSCRRFPPASTWGSSAFGLLSPESASFQPPPLPVLFQEGIDTKPSLDTQSPGLLHQYQHQPTPATTFLMSIPSFPSYNQQSPLVPQARGVQDFL</sequence>
<dbReference type="AlphaFoldDB" id="A0A804MAR4"/>
<dbReference type="EnsemblPlants" id="Zm00001eb071420_T001">
    <property type="protein sequence ID" value="Zm00001eb071420_P001"/>
    <property type="gene ID" value="Zm00001eb071420"/>
</dbReference>
<feature type="region of interest" description="Disordered" evidence="1">
    <location>
        <begin position="123"/>
        <end position="144"/>
    </location>
</feature>
<dbReference type="InParanoid" id="A0A804MAR4"/>
<proteinExistence type="predicted"/>
<reference evidence="2" key="3">
    <citation type="submission" date="2021-05" db="UniProtKB">
        <authorList>
            <consortium name="EnsemblPlants"/>
        </authorList>
    </citation>
    <scope>IDENTIFICATION</scope>
    <source>
        <strain evidence="2">cv. B73</strain>
    </source>
</reference>
<feature type="compositionally biased region" description="Basic residues" evidence="1">
    <location>
        <begin position="32"/>
        <end position="44"/>
    </location>
</feature>
<dbReference type="Proteomes" id="UP000007305">
    <property type="component" value="Chromosome 2"/>
</dbReference>
<organism evidence="2 3">
    <name type="scientific">Zea mays</name>
    <name type="common">Maize</name>
    <dbReference type="NCBI Taxonomy" id="4577"/>
    <lineage>
        <taxon>Eukaryota</taxon>
        <taxon>Viridiplantae</taxon>
        <taxon>Streptophyta</taxon>
        <taxon>Embryophyta</taxon>
        <taxon>Tracheophyta</taxon>
        <taxon>Spermatophyta</taxon>
        <taxon>Magnoliopsida</taxon>
        <taxon>Liliopsida</taxon>
        <taxon>Poales</taxon>
        <taxon>Poaceae</taxon>
        <taxon>PACMAD clade</taxon>
        <taxon>Panicoideae</taxon>
        <taxon>Andropogonodae</taxon>
        <taxon>Andropogoneae</taxon>
        <taxon>Tripsacinae</taxon>
        <taxon>Zea</taxon>
    </lineage>
</organism>
<evidence type="ECO:0000313" key="2">
    <source>
        <dbReference type="EnsemblPlants" id="Zm00001eb071420_P001"/>
    </source>
</evidence>